<dbReference type="PANTHER" id="PTHR30616">
    <property type="entry name" value="UNCHARACTERIZED PROTEIN YFIH"/>
    <property type="match status" value="1"/>
</dbReference>
<proteinExistence type="inferred from homology"/>
<dbReference type="SUPFAM" id="SSF64438">
    <property type="entry name" value="CNF1/YfiH-like putative cysteine hydrolases"/>
    <property type="match status" value="1"/>
</dbReference>
<evidence type="ECO:0000256" key="6">
    <source>
        <dbReference type="ARBA" id="ARBA00022833"/>
    </source>
</evidence>
<dbReference type="InterPro" id="IPR038371">
    <property type="entry name" value="Cu_polyphenol_OxRdtase_sf"/>
</dbReference>
<accession>B4DAJ9</accession>
<evidence type="ECO:0000256" key="7">
    <source>
        <dbReference type="ARBA" id="ARBA00047989"/>
    </source>
</evidence>
<comment type="catalytic activity">
    <reaction evidence="1">
        <text>inosine + phosphate = alpha-D-ribose 1-phosphate + hypoxanthine</text>
        <dbReference type="Rhea" id="RHEA:27646"/>
        <dbReference type="ChEBI" id="CHEBI:17368"/>
        <dbReference type="ChEBI" id="CHEBI:17596"/>
        <dbReference type="ChEBI" id="CHEBI:43474"/>
        <dbReference type="ChEBI" id="CHEBI:57720"/>
        <dbReference type="EC" id="2.4.2.1"/>
    </reaction>
    <physiologicalReaction direction="left-to-right" evidence="1">
        <dbReference type="Rhea" id="RHEA:27647"/>
    </physiologicalReaction>
</comment>
<keyword evidence="11" id="KW-1185">Reference proteome</keyword>
<dbReference type="AlphaFoldDB" id="B4DAJ9"/>
<comment type="caution">
    <text evidence="10">The sequence shown here is derived from an EMBL/GenBank/DDBJ whole genome shotgun (WGS) entry which is preliminary data.</text>
</comment>
<dbReference type="GO" id="GO:0016787">
    <property type="term" value="F:hydrolase activity"/>
    <property type="evidence" value="ECO:0007669"/>
    <property type="project" value="UniProtKB-KW"/>
</dbReference>
<evidence type="ECO:0000313" key="10">
    <source>
        <dbReference type="EMBL" id="EDY16517.1"/>
    </source>
</evidence>
<comment type="catalytic activity">
    <reaction evidence="8">
        <text>adenosine + phosphate = alpha-D-ribose 1-phosphate + adenine</text>
        <dbReference type="Rhea" id="RHEA:27642"/>
        <dbReference type="ChEBI" id="CHEBI:16335"/>
        <dbReference type="ChEBI" id="CHEBI:16708"/>
        <dbReference type="ChEBI" id="CHEBI:43474"/>
        <dbReference type="ChEBI" id="CHEBI:57720"/>
        <dbReference type="EC" id="2.4.2.1"/>
    </reaction>
    <physiologicalReaction direction="left-to-right" evidence="8">
        <dbReference type="Rhea" id="RHEA:27643"/>
    </physiologicalReaction>
</comment>
<protein>
    <recommendedName>
        <fullName evidence="12">Purine nucleoside phosphorylase</fullName>
    </recommendedName>
</protein>
<evidence type="ECO:0000256" key="1">
    <source>
        <dbReference type="ARBA" id="ARBA00000553"/>
    </source>
</evidence>
<dbReference type="Proteomes" id="UP000005824">
    <property type="component" value="Unassembled WGS sequence"/>
</dbReference>
<dbReference type="Pfam" id="PF02578">
    <property type="entry name" value="Cu-oxidase_4"/>
    <property type="match status" value="1"/>
</dbReference>
<dbReference type="InterPro" id="IPR011324">
    <property type="entry name" value="Cytotoxic_necrot_fac-like_cat"/>
</dbReference>
<organism evidence="10 11">
    <name type="scientific">Chthoniobacter flavus Ellin428</name>
    <dbReference type="NCBI Taxonomy" id="497964"/>
    <lineage>
        <taxon>Bacteria</taxon>
        <taxon>Pseudomonadati</taxon>
        <taxon>Verrucomicrobiota</taxon>
        <taxon>Spartobacteria</taxon>
        <taxon>Chthoniobacterales</taxon>
        <taxon>Chthoniobacteraceae</taxon>
        <taxon>Chthoniobacter</taxon>
    </lineage>
</organism>
<gene>
    <name evidence="10" type="ORF">CfE428DRAFT_5940</name>
</gene>
<dbReference type="PANTHER" id="PTHR30616:SF2">
    <property type="entry name" value="PURINE NUCLEOSIDE PHOSPHORYLASE LACC1"/>
    <property type="match status" value="1"/>
</dbReference>
<keyword evidence="3" id="KW-0808">Transferase</keyword>
<name>B4DAJ9_9BACT</name>
<evidence type="ECO:0008006" key="12">
    <source>
        <dbReference type="Google" id="ProtNLM"/>
    </source>
</evidence>
<evidence type="ECO:0000256" key="5">
    <source>
        <dbReference type="ARBA" id="ARBA00022801"/>
    </source>
</evidence>
<keyword evidence="4" id="KW-0479">Metal-binding</keyword>
<comment type="similarity">
    <text evidence="2">Belongs to the purine nucleoside phosphorylase YfiH/LACC1 family.</text>
</comment>
<dbReference type="InterPro" id="IPR003730">
    <property type="entry name" value="Cu_polyphenol_OxRdtase"/>
</dbReference>
<keyword evidence="6" id="KW-0862">Zinc</keyword>
<dbReference type="GO" id="GO:0005507">
    <property type="term" value="F:copper ion binding"/>
    <property type="evidence" value="ECO:0007669"/>
    <property type="project" value="TreeGrafter"/>
</dbReference>
<dbReference type="EMBL" id="ABVL01000031">
    <property type="protein sequence ID" value="EDY16517.1"/>
    <property type="molecule type" value="Genomic_DNA"/>
</dbReference>
<dbReference type="STRING" id="497964.CfE428DRAFT_5940"/>
<sequence>MPIERFPALVAAPGVVHGFLGRVSGLDVKVDRALALERLDGFHRAAREELGLGGRAFVFGEQVHGREVAVVDEHTSAPVPGVDGVITASRAVCLGVYVADCCAVYLVDPVRRVIGLLHSGRKGSELGITAVAIERMRTEFQCDPADIIVQLSPCIRPPNYEVDFAAFVVAQCRAAGVTQVHDCGTCTGADTDAYYSYRMEKGKTGRMLALLALRS</sequence>
<reference evidence="10 11" key="1">
    <citation type="journal article" date="2011" name="J. Bacteriol.">
        <title>Genome sequence of Chthoniobacter flavus Ellin428, an aerobic heterotrophic soil bacterium.</title>
        <authorList>
            <person name="Kant R."/>
            <person name="van Passel M.W."/>
            <person name="Palva A."/>
            <person name="Lucas S."/>
            <person name="Lapidus A."/>
            <person name="Glavina Del Rio T."/>
            <person name="Dalin E."/>
            <person name="Tice H."/>
            <person name="Bruce D."/>
            <person name="Goodwin L."/>
            <person name="Pitluck S."/>
            <person name="Larimer F.W."/>
            <person name="Land M.L."/>
            <person name="Hauser L."/>
            <person name="Sangwan P."/>
            <person name="de Vos W.M."/>
            <person name="Janssen P.H."/>
            <person name="Smidt H."/>
        </authorList>
    </citation>
    <scope>NUCLEOTIDE SEQUENCE [LARGE SCALE GENOMIC DNA]</scope>
    <source>
        <strain evidence="10 11">Ellin428</strain>
    </source>
</reference>
<comment type="catalytic activity">
    <reaction evidence="7">
        <text>adenosine + H2O + H(+) = inosine + NH4(+)</text>
        <dbReference type="Rhea" id="RHEA:24408"/>
        <dbReference type="ChEBI" id="CHEBI:15377"/>
        <dbReference type="ChEBI" id="CHEBI:15378"/>
        <dbReference type="ChEBI" id="CHEBI:16335"/>
        <dbReference type="ChEBI" id="CHEBI:17596"/>
        <dbReference type="ChEBI" id="CHEBI:28938"/>
        <dbReference type="EC" id="3.5.4.4"/>
    </reaction>
    <physiologicalReaction direction="left-to-right" evidence="7">
        <dbReference type="Rhea" id="RHEA:24409"/>
    </physiologicalReaction>
</comment>
<dbReference type="Gene3D" id="3.60.140.10">
    <property type="entry name" value="CNF1/YfiH-like putative cysteine hydrolases"/>
    <property type="match status" value="2"/>
</dbReference>
<keyword evidence="5" id="KW-0378">Hydrolase</keyword>
<dbReference type="CDD" id="cd16833">
    <property type="entry name" value="YfiH"/>
    <property type="match status" value="1"/>
</dbReference>
<dbReference type="eggNOG" id="COG1496">
    <property type="taxonomic scope" value="Bacteria"/>
</dbReference>
<evidence type="ECO:0000256" key="4">
    <source>
        <dbReference type="ARBA" id="ARBA00022723"/>
    </source>
</evidence>
<dbReference type="GO" id="GO:0017061">
    <property type="term" value="F:S-methyl-5-thioadenosine phosphorylase activity"/>
    <property type="evidence" value="ECO:0007669"/>
    <property type="project" value="UniProtKB-EC"/>
</dbReference>
<evidence type="ECO:0000256" key="2">
    <source>
        <dbReference type="ARBA" id="ARBA00007353"/>
    </source>
</evidence>
<comment type="catalytic activity">
    <reaction evidence="9">
        <text>S-methyl-5'-thioadenosine + phosphate = 5-(methylsulfanyl)-alpha-D-ribose 1-phosphate + adenine</text>
        <dbReference type="Rhea" id="RHEA:11852"/>
        <dbReference type="ChEBI" id="CHEBI:16708"/>
        <dbReference type="ChEBI" id="CHEBI:17509"/>
        <dbReference type="ChEBI" id="CHEBI:43474"/>
        <dbReference type="ChEBI" id="CHEBI:58533"/>
        <dbReference type="EC" id="2.4.2.28"/>
    </reaction>
    <physiologicalReaction direction="left-to-right" evidence="9">
        <dbReference type="Rhea" id="RHEA:11853"/>
    </physiologicalReaction>
</comment>
<evidence type="ECO:0000256" key="8">
    <source>
        <dbReference type="ARBA" id="ARBA00048968"/>
    </source>
</evidence>
<evidence type="ECO:0000256" key="3">
    <source>
        <dbReference type="ARBA" id="ARBA00022679"/>
    </source>
</evidence>
<evidence type="ECO:0000256" key="9">
    <source>
        <dbReference type="ARBA" id="ARBA00049893"/>
    </source>
</evidence>
<dbReference type="InParanoid" id="B4DAJ9"/>
<evidence type="ECO:0000313" key="11">
    <source>
        <dbReference type="Proteomes" id="UP000005824"/>
    </source>
</evidence>